<sequence length="325" mass="36404">MADQTTSPAPSTSAAERPHAPAGSRWRCASVYWAAFGVLCLAVQIWVFARWAADGNFHAYPSGGYEISPARKVITHVTQVLDVTVITALAVLHWRQSRALGRVNLEAALLVGLATTFWTSPYAGSYRFAAGNNRYDLNVVSWGPYLPGWNGEFPAAESFVMQLAFPLFQVWIVIALFLVRLLRRHRQHWSRARTLTAITLAFFVLDPLLTQTYTRLGGFSYPRALPHLTLFEGEWYQTPLSSVFGVIFFYVVPVSAMVLYAKRGQEVHLFQGSLELPRRSQPWVRLLAGVGLMNAATVLFQMLMLGSAAVGYYVETPSWLDRPTW</sequence>
<accession>A0A7W0DV05</accession>
<reference evidence="3 4" key="1">
    <citation type="submission" date="2020-07" db="EMBL/GenBank/DDBJ databases">
        <title>Streptomyces isolated from Indian soil.</title>
        <authorList>
            <person name="Mandal S."/>
            <person name="Maiti P.K."/>
        </authorList>
    </citation>
    <scope>NUCLEOTIDE SEQUENCE [LARGE SCALE GENOMIC DNA]</scope>
    <source>
        <strain evidence="3 4">PSKA28</strain>
    </source>
</reference>
<feature type="region of interest" description="Disordered" evidence="1">
    <location>
        <begin position="1"/>
        <end position="20"/>
    </location>
</feature>
<dbReference type="RefSeq" id="WP_181662706.1">
    <property type="nucleotide sequence ID" value="NZ_JACEHE010000055.1"/>
</dbReference>
<feature type="transmembrane region" description="Helical" evidence="2">
    <location>
        <begin position="159"/>
        <end position="182"/>
    </location>
</feature>
<dbReference type="EMBL" id="JACEHE010000055">
    <property type="protein sequence ID" value="MBA2951796.1"/>
    <property type="molecule type" value="Genomic_DNA"/>
</dbReference>
<feature type="compositionally biased region" description="Polar residues" evidence="1">
    <location>
        <begin position="1"/>
        <end position="14"/>
    </location>
</feature>
<keyword evidence="2" id="KW-1133">Transmembrane helix</keyword>
<name>A0A7W0DV05_9ACTN</name>
<keyword evidence="2" id="KW-0472">Membrane</keyword>
<feature type="transmembrane region" description="Helical" evidence="2">
    <location>
        <begin position="31"/>
        <end position="53"/>
    </location>
</feature>
<organism evidence="3 4">
    <name type="scientific">Streptomyces himalayensis subsp. himalayensis</name>
    <dbReference type="NCBI Taxonomy" id="2756131"/>
    <lineage>
        <taxon>Bacteria</taxon>
        <taxon>Bacillati</taxon>
        <taxon>Actinomycetota</taxon>
        <taxon>Actinomycetes</taxon>
        <taxon>Kitasatosporales</taxon>
        <taxon>Streptomycetaceae</taxon>
        <taxon>Streptomyces</taxon>
        <taxon>Streptomyces himalayensis</taxon>
    </lineage>
</organism>
<evidence type="ECO:0000313" key="3">
    <source>
        <dbReference type="EMBL" id="MBA2951796.1"/>
    </source>
</evidence>
<dbReference type="AlphaFoldDB" id="A0A7W0DV05"/>
<gene>
    <name evidence="3" type="ORF">H1D24_40120</name>
</gene>
<dbReference type="InterPro" id="IPR033459">
    <property type="entry name" value="AveC-like"/>
</dbReference>
<dbReference type="Pfam" id="PF17198">
    <property type="entry name" value="AveC_like"/>
    <property type="match status" value="1"/>
</dbReference>
<feature type="transmembrane region" description="Helical" evidence="2">
    <location>
        <begin position="240"/>
        <end position="261"/>
    </location>
</feature>
<keyword evidence="2" id="KW-0812">Transmembrane</keyword>
<proteinExistence type="predicted"/>
<feature type="transmembrane region" description="Helical" evidence="2">
    <location>
        <begin position="73"/>
        <end position="92"/>
    </location>
</feature>
<evidence type="ECO:0000256" key="2">
    <source>
        <dbReference type="SAM" id="Phobius"/>
    </source>
</evidence>
<feature type="transmembrane region" description="Helical" evidence="2">
    <location>
        <begin position="282"/>
        <end position="314"/>
    </location>
</feature>
<comment type="caution">
    <text evidence="3">The sequence shown here is derived from an EMBL/GenBank/DDBJ whole genome shotgun (WGS) entry which is preliminary data.</text>
</comment>
<evidence type="ECO:0000313" key="4">
    <source>
        <dbReference type="Proteomes" id="UP000545761"/>
    </source>
</evidence>
<protein>
    <submittedName>
        <fullName evidence="3">Spirocyclase AveC family protein</fullName>
    </submittedName>
</protein>
<evidence type="ECO:0000256" key="1">
    <source>
        <dbReference type="SAM" id="MobiDB-lite"/>
    </source>
</evidence>
<feature type="transmembrane region" description="Helical" evidence="2">
    <location>
        <begin position="194"/>
        <end position="213"/>
    </location>
</feature>
<dbReference type="Proteomes" id="UP000545761">
    <property type="component" value="Unassembled WGS sequence"/>
</dbReference>